<dbReference type="AlphaFoldDB" id="A0A6L7F1E8"/>
<gene>
    <name evidence="1" type="ORF">GRQ65_04490</name>
</gene>
<accession>A0A6L7F1E8</accession>
<reference evidence="1 2" key="1">
    <citation type="submission" date="2019-12" db="EMBL/GenBank/DDBJ databases">
        <authorList>
            <person name="Kun Z."/>
        </authorList>
    </citation>
    <scope>NUCLEOTIDE SEQUENCE [LARGE SCALE GENOMIC DNA]</scope>
    <source>
        <strain evidence="1 2">YIM 123512</strain>
    </source>
</reference>
<dbReference type="EMBL" id="WUEK01000002">
    <property type="protein sequence ID" value="MXG88804.1"/>
    <property type="molecule type" value="Genomic_DNA"/>
</dbReference>
<dbReference type="Proteomes" id="UP000473325">
    <property type="component" value="Unassembled WGS sequence"/>
</dbReference>
<comment type="caution">
    <text evidence="1">The sequence shown here is derived from an EMBL/GenBank/DDBJ whole genome shotgun (WGS) entry which is preliminary data.</text>
</comment>
<dbReference type="Pfam" id="PF14107">
    <property type="entry name" value="DUF4280"/>
    <property type="match status" value="1"/>
</dbReference>
<proteinExistence type="predicted"/>
<keyword evidence="2" id="KW-1185">Reference proteome</keyword>
<organism evidence="1 2">
    <name type="scientific">Nocardioides flavescens</name>
    <dbReference type="NCBI Taxonomy" id="2691959"/>
    <lineage>
        <taxon>Bacteria</taxon>
        <taxon>Bacillati</taxon>
        <taxon>Actinomycetota</taxon>
        <taxon>Actinomycetes</taxon>
        <taxon>Propionibacteriales</taxon>
        <taxon>Nocardioidaceae</taxon>
        <taxon>Nocardioides</taxon>
    </lineage>
</organism>
<sequence length="112" mass="11139">MAPSTLTFLPTPRVMIGGMPVGTITDAVPMLNVVPFGMCQSLANPTVAAATAAAFGVLTPMPCIPVTQAWTPSAPRTLIGGKPVLAAGSTCICSFGGVITMTSTGTVTTTVG</sequence>
<evidence type="ECO:0000313" key="1">
    <source>
        <dbReference type="EMBL" id="MXG88804.1"/>
    </source>
</evidence>
<evidence type="ECO:0000313" key="2">
    <source>
        <dbReference type="Proteomes" id="UP000473325"/>
    </source>
</evidence>
<name>A0A6L7F1E8_9ACTN</name>
<protein>
    <submittedName>
        <fullName evidence="1">DUF4280 domain-containing protein</fullName>
    </submittedName>
</protein>
<dbReference type="InterPro" id="IPR025460">
    <property type="entry name" value="DUF4280"/>
</dbReference>